<evidence type="ECO:0000256" key="1">
    <source>
        <dbReference type="SAM" id="MobiDB-lite"/>
    </source>
</evidence>
<protein>
    <submittedName>
        <fullName evidence="2">Uncharacterized protein</fullName>
    </submittedName>
</protein>
<name>A0A5M9LTA1_9PLEO</name>
<feature type="region of interest" description="Disordered" evidence="1">
    <location>
        <begin position="1"/>
        <end position="50"/>
    </location>
</feature>
<evidence type="ECO:0000313" key="2">
    <source>
        <dbReference type="EMBL" id="KAF7578905.1"/>
    </source>
</evidence>
<sequence length="614" mass="67587">MTTSSDPMAQQSRARQPSAKSPAQLQVDFDGILPSPKRSESKGKLPGVSQAVKRSLLSRLSAQSNDFDNTKECRAEELATTPAASSAASRKQRVSERVQSTSSQKPVNPVRGRKRNDNGESVISQPKQKKMMNAKRKAVADVTEGHKQVKRPCVPSTNSIKSDVIGTNGEERVRLIAQSPPFITSPQHPLIRGLSGSHMPTDNSNTPFKKPILPARSTQTLKTPTKPRIQPAGKKRLYTPKDARRRSWDEVYHLSSSPSVFYDADATGDWLQTGFDQEILSSNSKPVPASPNAESTAISGHADRDDVISEKRTGDTQTEKSNPFIQRRAERKATTFLRRLTGEDQANEQVDGSLGSPHGVRITLNGSTGLEAKALSEKSRAVASHMPSQKRKPNDPRDRSDASKPCQIEGIKTSTLLPDGQLSKREHGLNESPKHEQCAITQLKQLCPRKTTSPSRQGCNNRKVHHRTKRQSHTSLVAKDIAKPTPENLQVPTSTKIHDFRLSDSHNIFDNTPIKRTAEFFGGYVQDKPYIDCHNDDDDAVLPMIYTSSPPTFHSSPPLQTSLSIHSPASTDAEPQPDLLISSSGSSIAPHKGSLYYYNYTLYMLEGLVRSYGE</sequence>
<dbReference type="EMBL" id="NQIK02000001">
    <property type="protein sequence ID" value="KAF7578905.1"/>
    <property type="molecule type" value="Genomic_DNA"/>
</dbReference>
<feature type="compositionally biased region" description="Basic residues" evidence="1">
    <location>
        <begin position="127"/>
        <end position="137"/>
    </location>
</feature>
<feature type="compositionally biased region" description="Polar residues" evidence="1">
    <location>
        <begin position="97"/>
        <end position="106"/>
    </location>
</feature>
<comment type="caution">
    <text evidence="2">The sequence shown here is derived from an EMBL/GenBank/DDBJ whole genome shotgun (WGS) entry which is preliminary data.</text>
</comment>
<feature type="compositionally biased region" description="Polar residues" evidence="1">
    <location>
        <begin position="449"/>
        <end position="460"/>
    </location>
</feature>
<accession>A0A5M9LTA1</accession>
<feature type="compositionally biased region" description="Basic and acidic residues" evidence="1">
    <location>
        <begin position="422"/>
        <end position="436"/>
    </location>
</feature>
<dbReference type="EMBL" id="NRDI02000010">
    <property type="protein sequence ID" value="KAI1512779.1"/>
    <property type="molecule type" value="Genomic_DNA"/>
</dbReference>
<feature type="compositionally biased region" description="Polar residues" evidence="1">
    <location>
        <begin position="1"/>
        <end position="24"/>
    </location>
</feature>
<feature type="compositionally biased region" description="Basic and acidic residues" evidence="1">
    <location>
        <begin position="301"/>
        <end position="318"/>
    </location>
</feature>
<evidence type="ECO:0000313" key="3">
    <source>
        <dbReference type="EMBL" id="KAI1512779.1"/>
    </source>
</evidence>
<feature type="region of interest" description="Disordered" evidence="1">
    <location>
        <begin position="281"/>
        <end position="436"/>
    </location>
</feature>
<feature type="region of interest" description="Disordered" evidence="1">
    <location>
        <begin position="553"/>
        <end position="577"/>
    </location>
</feature>
<feature type="region of interest" description="Disordered" evidence="1">
    <location>
        <begin position="449"/>
        <end position="474"/>
    </location>
</feature>
<evidence type="ECO:0000313" key="5">
    <source>
        <dbReference type="Proteomes" id="UP000249757"/>
    </source>
</evidence>
<feature type="region of interest" description="Disordered" evidence="1">
    <location>
        <begin position="76"/>
        <end position="163"/>
    </location>
</feature>
<feature type="compositionally biased region" description="Basic residues" evidence="1">
    <location>
        <begin position="462"/>
        <end position="472"/>
    </location>
</feature>
<reference evidence="2" key="1">
    <citation type="journal article" date="2018" name="BMC Genomics">
        <title>Comparative genomics of the wheat fungal pathogen Pyrenophora tritici-repentis reveals chromosomal variations and genome plasticity.</title>
        <authorList>
            <person name="Moolhuijzen P."/>
            <person name="See P.T."/>
            <person name="Hane J.K."/>
            <person name="Shi G."/>
            <person name="Liu Z."/>
            <person name="Oliver R.P."/>
            <person name="Moffat C.S."/>
        </authorList>
    </citation>
    <scope>NUCLEOTIDE SEQUENCE [LARGE SCALE GENOMIC DNA]</scope>
    <source>
        <strain evidence="2">M4</strain>
    </source>
</reference>
<keyword evidence="5" id="KW-1185">Reference proteome</keyword>
<feature type="compositionally biased region" description="Basic and acidic residues" evidence="1">
    <location>
        <begin position="392"/>
        <end position="402"/>
    </location>
</feature>
<dbReference type="Proteomes" id="UP000245464">
    <property type="component" value="Chromosome 1"/>
</dbReference>
<dbReference type="Proteomes" id="UP000249757">
    <property type="component" value="Unassembled WGS sequence"/>
</dbReference>
<feature type="compositionally biased region" description="Polar residues" evidence="1">
    <location>
        <begin position="559"/>
        <end position="570"/>
    </location>
</feature>
<reference evidence="3" key="2">
    <citation type="submission" date="2021-05" db="EMBL/GenBank/DDBJ databases">
        <authorList>
            <person name="Moolhuijzen P.M."/>
            <person name="Moffat C.S."/>
        </authorList>
    </citation>
    <scope>NUCLEOTIDE SEQUENCE</scope>
    <source>
        <strain evidence="3">86-124</strain>
    </source>
</reference>
<proteinExistence type="predicted"/>
<reference evidence="5" key="4">
    <citation type="journal article" date="2022" name="Microb. Genom.">
        <title>A global pangenome for the wheat fungal pathogen Pyrenophora tritici-repentis and prediction of effector protein structural homology.</title>
        <authorList>
            <person name="Moolhuijzen P.M."/>
            <person name="See P.T."/>
            <person name="Shi G."/>
            <person name="Powell H.R."/>
            <person name="Cockram J."/>
            <person name="Jorgensen L.N."/>
            <person name="Benslimane H."/>
            <person name="Strelkov S.E."/>
            <person name="Turner J."/>
            <person name="Liu Z."/>
            <person name="Moffat C.S."/>
        </authorList>
    </citation>
    <scope>NUCLEOTIDE SEQUENCE [LARGE SCALE GENOMIC DNA]</scope>
</reference>
<evidence type="ECO:0000313" key="4">
    <source>
        <dbReference type="Proteomes" id="UP000245464"/>
    </source>
</evidence>
<reference evidence="3" key="3">
    <citation type="journal article" date="2022" name="bioRxiv">
        <title>A global pangenome for the wheat fungal pathogen Pyrenophora tritici-repentis and prediction of effector protein structural homology.</title>
        <authorList>
            <person name="Moolhuijzen P."/>
            <person name="See P.T."/>
            <person name="Shi G."/>
            <person name="Powell H.R."/>
            <person name="Cockram J."/>
            <person name="Jorgensen L.N."/>
            <person name="Benslimane H."/>
            <person name="Strelkov S.E."/>
            <person name="Turner J."/>
            <person name="Liu Z."/>
            <person name="Moffat C.S."/>
        </authorList>
    </citation>
    <scope>NUCLEOTIDE SEQUENCE</scope>
    <source>
        <strain evidence="3">86-124</strain>
    </source>
</reference>
<organism evidence="2 4">
    <name type="scientific">Pyrenophora tritici-repentis</name>
    <dbReference type="NCBI Taxonomy" id="45151"/>
    <lineage>
        <taxon>Eukaryota</taxon>
        <taxon>Fungi</taxon>
        <taxon>Dikarya</taxon>
        <taxon>Ascomycota</taxon>
        <taxon>Pezizomycotina</taxon>
        <taxon>Dothideomycetes</taxon>
        <taxon>Pleosporomycetidae</taxon>
        <taxon>Pleosporales</taxon>
        <taxon>Pleosporineae</taxon>
        <taxon>Pleosporaceae</taxon>
        <taxon>Pyrenophora</taxon>
    </lineage>
</organism>
<gene>
    <name evidence="3" type="ORF">Ptr86124_007799</name>
    <name evidence="2" type="ORF">PtrM4_031450</name>
</gene>
<dbReference type="AlphaFoldDB" id="A0A5M9LTA1"/>